<protein>
    <submittedName>
        <fullName evidence="1">Uncharacterized protein</fullName>
    </submittedName>
</protein>
<organism evidence="1">
    <name type="scientific">marine sediment metagenome</name>
    <dbReference type="NCBI Taxonomy" id="412755"/>
    <lineage>
        <taxon>unclassified sequences</taxon>
        <taxon>metagenomes</taxon>
        <taxon>ecological metagenomes</taxon>
    </lineage>
</organism>
<evidence type="ECO:0000313" key="1">
    <source>
        <dbReference type="EMBL" id="GAJ08038.1"/>
    </source>
</evidence>
<comment type="caution">
    <text evidence="1">The sequence shown here is derived from an EMBL/GenBank/DDBJ whole genome shotgun (WGS) entry which is preliminary data.</text>
</comment>
<reference evidence="1" key="1">
    <citation type="journal article" date="2014" name="Front. Microbiol.">
        <title>High frequency of phylogenetically diverse reductive dehalogenase-homologous genes in deep subseafloor sedimentary metagenomes.</title>
        <authorList>
            <person name="Kawai M."/>
            <person name="Futagami T."/>
            <person name="Toyoda A."/>
            <person name="Takaki Y."/>
            <person name="Nishi S."/>
            <person name="Hori S."/>
            <person name="Arai W."/>
            <person name="Tsubouchi T."/>
            <person name="Morono Y."/>
            <person name="Uchiyama I."/>
            <person name="Ito T."/>
            <person name="Fujiyama A."/>
            <person name="Inagaki F."/>
            <person name="Takami H."/>
        </authorList>
    </citation>
    <scope>NUCLEOTIDE SEQUENCE</scope>
    <source>
        <strain evidence="1">Expedition CK06-06</strain>
    </source>
</reference>
<proteinExistence type="predicted"/>
<sequence length="69" mass="7768">MEIKTTNNDRLTRMVRVIFNRRSAPFFLGLVFFAVLATLAAEPLVIPFDFKSGAVISSSQMNANFEQVE</sequence>
<accession>X1TRT7</accession>
<name>X1TRT7_9ZZZZ</name>
<dbReference type="AlphaFoldDB" id="X1TRT7"/>
<dbReference type="EMBL" id="BARW01025389">
    <property type="protein sequence ID" value="GAJ08038.1"/>
    <property type="molecule type" value="Genomic_DNA"/>
</dbReference>
<gene>
    <name evidence="1" type="ORF">S12H4_41628</name>
</gene>